<evidence type="ECO:0000256" key="2">
    <source>
        <dbReference type="ARBA" id="ARBA00022801"/>
    </source>
</evidence>
<dbReference type="InterPro" id="IPR036397">
    <property type="entry name" value="RNaseH_sf"/>
</dbReference>
<organism evidence="6 7">
    <name type="scientific">Pyronema omphalodes (strain CBS 100304)</name>
    <name type="common">Pyronema confluens</name>
    <dbReference type="NCBI Taxonomy" id="1076935"/>
    <lineage>
        <taxon>Eukaryota</taxon>
        <taxon>Fungi</taxon>
        <taxon>Dikarya</taxon>
        <taxon>Ascomycota</taxon>
        <taxon>Pezizomycotina</taxon>
        <taxon>Pezizomycetes</taxon>
        <taxon>Pezizales</taxon>
        <taxon>Pyronemataceae</taxon>
        <taxon>Pyronema</taxon>
    </lineage>
</organism>
<dbReference type="OMA" id="DWRTPWS"/>
<dbReference type="InterPro" id="IPR047021">
    <property type="entry name" value="REXO1/3/4-like"/>
</dbReference>
<dbReference type="AlphaFoldDB" id="U4KXK4"/>
<dbReference type="GO" id="GO:0005634">
    <property type="term" value="C:nucleus"/>
    <property type="evidence" value="ECO:0007669"/>
    <property type="project" value="TreeGrafter"/>
</dbReference>
<dbReference type="InterPro" id="IPR013520">
    <property type="entry name" value="Ribonucl_H"/>
</dbReference>
<evidence type="ECO:0000256" key="1">
    <source>
        <dbReference type="ARBA" id="ARBA00022722"/>
    </source>
</evidence>
<dbReference type="EMBL" id="HF935294">
    <property type="protein sequence ID" value="CCX06536.1"/>
    <property type="molecule type" value="Genomic_DNA"/>
</dbReference>
<gene>
    <name evidence="6" type="ORF">PCON_06123</name>
</gene>
<evidence type="ECO:0000313" key="7">
    <source>
        <dbReference type="Proteomes" id="UP000018144"/>
    </source>
</evidence>
<reference evidence="6 7" key="1">
    <citation type="journal article" date="2013" name="PLoS Genet.">
        <title>The genome and development-dependent transcriptomes of Pyronema confluens: a window into fungal evolution.</title>
        <authorList>
            <person name="Traeger S."/>
            <person name="Altegoer F."/>
            <person name="Freitag M."/>
            <person name="Gabaldon T."/>
            <person name="Kempken F."/>
            <person name="Kumar A."/>
            <person name="Marcet-Houben M."/>
            <person name="Poggeler S."/>
            <person name="Stajich J.E."/>
            <person name="Nowrousian M."/>
        </authorList>
    </citation>
    <scope>NUCLEOTIDE SEQUENCE [LARGE SCALE GENOMIC DNA]</scope>
    <source>
        <strain evidence="7">CBS 100304</strain>
        <tissue evidence="6">Vegetative mycelium</tissue>
    </source>
</reference>
<feature type="compositionally biased region" description="Polar residues" evidence="4">
    <location>
        <begin position="1"/>
        <end position="13"/>
    </location>
</feature>
<dbReference type="CDD" id="cd06137">
    <property type="entry name" value="DEDDh_RNase"/>
    <property type="match status" value="1"/>
</dbReference>
<keyword evidence="1" id="KW-0540">Nuclease</keyword>
<dbReference type="eggNOG" id="KOG2248">
    <property type="taxonomic scope" value="Eukaryota"/>
</dbReference>
<dbReference type="GO" id="GO:0000027">
    <property type="term" value="P:ribosomal large subunit assembly"/>
    <property type="evidence" value="ECO:0007669"/>
    <property type="project" value="TreeGrafter"/>
</dbReference>
<dbReference type="STRING" id="1076935.U4KXK4"/>
<dbReference type="GO" id="GO:0004527">
    <property type="term" value="F:exonuclease activity"/>
    <property type="evidence" value="ECO:0007669"/>
    <property type="project" value="UniProtKB-KW"/>
</dbReference>
<evidence type="ECO:0000313" key="6">
    <source>
        <dbReference type="EMBL" id="CCX06536.1"/>
    </source>
</evidence>
<keyword evidence="2" id="KW-0378">Hydrolase</keyword>
<sequence length="485" mass="54714">MTNSNYNELSNQKLVPKRSEPCQSLAEKSDVTTYDTDSGDDSAVDIADIWLPTEGTKQEEPLSSKKGPIVEIEKPGQTINPKTKEAINMMKSLPQGVTWDHVEYRGHTWSVVPKDLCKAVHRVLQKLCHEPLDLYDAKYTLHRHTPEAIARMQKCYICSGSRTTPTCSTHPGKQFQRLNRETNNQERHWTCCTTVEVVSRKSKRKPGCNPLDKHTFEDLEGLAANFDFIETPAPITGTPKRKAVVLDCEMGGSRFGRSELIWVTVVDFYTGEDLVHDFVKPSTVIVDWRTQYSGVSEKMANGLEAKNHFINGWQQARELLLQHIDSDTIIVGHALNNDLDQLRLIHHRVIDTALTIPRIMGKKHSIQCLSLELLSKAVQNGTNGHDCLEDTLSARELLIWYLRHPDEVLDRTHQNLREYAEANAEAAIRKATLAALKQESQAESILPSKQWTPEQRALLQQLLATGLTTRDVVAECARVDQSKSV</sequence>
<dbReference type="GO" id="GO:0003676">
    <property type="term" value="F:nucleic acid binding"/>
    <property type="evidence" value="ECO:0007669"/>
    <property type="project" value="InterPro"/>
</dbReference>
<evidence type="ECO:0000256" key="4">
    <source>
        <dbReference type="SAM" id="MobiDB-lite"/>
    </source>
</evidence>
<dbReference type="SMART" id="SM00479">
    <property type="entry name" value="EXOIII"/>
    <property type="match status" value="1"/>
</dbReference>
<feature type="region of interest" description="Disordered" evidence="4">
    <location>
        <begin position="1"/>
        <end position="40"/>
    </location>
</feature>
<dbReference type="PANTHER" id="PTHR12801">
    <property type="entry name" value="RNA EXONUCLEASE REXO1 / RECO3 FAMILY MEMBER-RELATED"/>
    <property type="match status" value="1"/>
</dbReference>
<accession>U4KXK4</accession>
<dbReference type="OrthoDB" id="16516at2759"/>
<dbReference type="GO" id="GO:0006364">
    <property type="term" value="P:rRNA processing"/>
    <property type="evidence" value="ECO:0007669"/>
    <property type="project" value="TreeGrafter"/>
</dbReference>
<dbReference type="Proteomes" id="UP000018144">
    <property type="component" value="Unassembled WGS sequence"/>
</dbReference>
<dbReference type="Gene3D" id="3.30.420.10">
    <property type="entry name" value="Ribonuclease H-like superfamily/Ribonuclease H"/>
    <property type="match status" value="1"/>
</dbReference>
<feature type="domain" description="Exonuclease" evidence="5">
    <location>
        <begin position="242"/>
        <end position="407"/>
    </location>
</feature>
<dbReference type="SUPFAM" id="SSF53098">
    <property type="entry name" value="Ribonuclease H-like"/>
    <property type="match status" value="1"/>
</dbReference>
<dbReference type="InterPro" id="IPR012337">
    <property type="entry name" value="RNaseH-like_sf"/>
</dbReference>
<evidence type="ECO:0000256" key="3">
    <source>
        <dbReference type="ARBA" id="ARBA00022839"/>
    </source>
</evidence>
<protein>
    <submittedName>
        <fullName evidence="6">Similar to RNA exonuclease 3 acc. no. Q5AL29</fullName>
    </submittedName>
</protein>
<keyword evidence="7" id="KW-1185">Reference proteome</keyword>
<proteinExistence type="predicted"/>
<evidence type="ECO:0000259" key="5">
    <source>
        <dbReference type="SMART" id="SM00479"/>
    </source>
</evidence>
<name>U4KXK4_PYROM</name>
<keyword evidence="3 6" id="KW-0269">Exonuclease</keyword>
<dbReference type="PANTHER" id="PTHR12801:SF114">
    <property type="entry name" value="EXONUCLEASE, PUTATIVE (AFU_ORTHOLOGUE AFUA_7G00870)-RELATED"/>
    <property type="match status" value="1"/>
</dbReference>